<organism evidence="4 5">
    <name type="scientific">Yoonia phaeophyticola</name>
    <dbReference type="NCBI Taxonomy" id="3137369"/>
    <lineage>
        <taxon>Bacteria</taxon>
        <taxon>Pseudomonadati</taxon>
        <taxon>Pseudomonadota</taxon>
        <taxon>Alphaproteobacteria</taxon>
        <taxon>Rhodobacterales</taxon>
        <taxon>Paracoccaceae</taxon>
        <taxon>Yoonia</taxon>
    </lineage>
</organism>
<feature type="domain" description="Gfo/Idh/MocA-like oxidoreductase N-terminal" evidence="2">
    <location>
        <begin position="9"/>
        <end position="129"/>
    </location>
</feature>
<keyword evidence="1" id="KW-0560">Oxidoreductase</keyword>
<dbReference type="Gene3D" id="3.40.50.720">
    <property type="entry name" value="NAD(P)-binding Rossmann-like Domain"/>
    <property type="match status" value="1"/>
</dbReference>
<dbReference type="Gene3D" id="3.30.360.10">
    <property type="entry name" value="Dihydrodipicolinate Reductase, domain 2"/>
    <property type="match status" value="1"/>
</dbReference>
<dbReference type="InterPro" id="IPR050463">
    <property type="entry name" value="Gfo/Idh/MocA_oxidrdct_glycsds"/>
</dbReference>
<dbReference type="InterPro" id="IPR055170">
    <property type="entry name" value="GFO_IDH_MocA-like_dom"/>
</dbReference>
<accession>A0ABZ2V7V6</accession>
<evidence type="ECO:0000259" key="3">
    <source>
        <dbReference type="Pfam" id="PF22725"/>
    </source>
</evidence>
<feature type="domain" description="GFO/IDH/MocA-like oxidoreductase" evidence="3">
    <location>
        <begin position="137"/>
        <end position="256"/>
    </location>
</feature>
<sequence>MQNTDAHTVRWGILGCGDVTEVKSGPALQKTARSQLVAVMRRDAQKAADYARRHNVARATDDADALINDPDINAIYIATPPSSHAGYAIRALQAGKNVLVEKPIALNANECDAIEDAIRETGGKLCVAYYRRALPRFEKLKELIADGTIGPLRLIEVRQFRRADQQSAQHWKTDPSIGGGGSFVDMQTHTLDWLTYVFGSPAAATGLRKNQANLHAAEDLVQFMLDFKEFPAMGLCAYAAAADEEAVIFHGAKGRAEMGFFRPSAIDLQIEGAHSQIDLPDPPHVHQPFIARVVAHFLDDAPNPCSAAAGRQSTELVETIFAGLRSA</sequence>
<dbReference type="InterPro" id="IPR000683">
    <property type="entry name" value="Gfo/Idh/MocA-like_OxRdtase_N"/>
</dbReference>
<dbReference type="Pfam" id="PF01408">
    <property type="entry name" value="GFO_IDH_MocA"/>
    <property type="match status" value="1"/>
</dbReference>
<dbReference type="Proteomes" id="UP001440612">
    <property type="component" value="Chromosome"/>
</dbReference>
<dbReference type="EMBL" id="CP150951">
    <property type="protein sequence ID" value="WZC50571.1"/>
    <property type="molecule type" value="Genomic_DNA"/>
</dbReference>
<evidence type="ECO:0000313" key="5">
    <source>
        <dbReference type="Proteomes" id="UP001440612"/>
    </source>
</evidence>
<keyword evidence="5" id="KW-1185">Reference proteome</keyword>
<reference evidence="5" key="1">
    <citation type="submission" date="2024-04" db="EMBL/GenBank/DDBJ databases">
        <title>Phylogenomic analyses of a clade within the roseobacter group suggest taxonomic reassignments of species of the genera Aestuariivita, Citreicella, Loktanella, Nautella, Pelagibaca, Ruegeria, Thalassobius, Thiobacimonas and Tropicibacter, and the proposal o.</title>
        <authorList>
            <person name="Jeon C.O."/>
        </authorList>
    </citation>
    <scope>NUCLEOTIDE SEQUENCE [LARGE SCALE GENOMIC DNA]</scope>
    <source>
        <strain evidence="5">BS5-3</strain>
    </source>
</reference>
<dbReference type="PANTHER" id="PTHR43818">
    <property type="entry name" value="BCDNA.GH03377"/>
    <property type="match status" value="1"/>
</dbReference>
<dbReference type="SUPFAM" id="SSF55347">
    <property type="entry name" value="Glyceraldehyde-3-phosphate dehydrogenase-like, C-terminal domain"/>
    <property type="match status" value="1"/>
</dbReference>
<dbReference type="PANTHER" id="PTHR43818:SF11">
    <property type="entry name" value="BCDNA.GH03377"/>
    <property type="match status" value="1"/>
</dbReference>
<evidence type="ECO:0000259" key="2">
    <source>
        <dbReference type="Pfam" id="PF01408"/>
    </source>
</evidence>
<evidence type="ECO:0000313" key="4">
    <source>
        <dbReference type="EMBL" id="WZC50571.1"/>
    </source>
</evidence>
<proteinExistence type="predicted"/>
<dbReference type="InterPro" id="IPR036291">
    <property type="entry name" value="NAD(P)-bd_dom_sf"/>
</dbReference>
<dbReference type="RefSeq" id="WP_341368673.1">
    <property type="nucleotide sequence ID" value="NZ_CP150951.2"/>
</dbReference>
<dbReference type="Pfam" id="PF22725">
    <property type="entry name" value="GFO_IDH_MocA_C3"/>
    <property type="match status" value="1"/>
</dbReference>
<name>A0ABZ2V7V6_9RHOB</name>
<gene>
    <name evidence="4" type="ORF">AABB29_08135</name>
</gene>
<dbReference type="SUPFAM" id="SSF51735">
    <property type="entry name" value="NAD(P)-binding Rossmann-fold domains"/>
    <property type="match status" value="1"/>
</dbReference>
<protein>
    <submittedName>
        <fullName evidence="4">Gfo/Idh/MocA family protein</fullName>
    </submittedName>
</protein>
<evidence type="ECO:0000256" key="1">
    <source>
        <dbReference type="ARBA" id="ARBA00023002"/>
    </source>
</evidence>